<protein>
    <submittedName>
        <fullName evidence="2">Uncharacterized protein</fullName>
    </submittedName>
</protein>
<dbReference type="InterPro" id="IPR044780">
    <property type="entry name" value="Heh2/Src1"/>
</dbReference>
<gene>
    <name evidence="2" type="ORF">CASFOL_028451</name>
</gene>
<dbReference type="PANTHER" id="PTHR47808">
    <property type="entry name" value="INNER NUCLEAR MEMBRANE PROTEIN HEH2-RELATED"/>
    <property type="match status" value="1"/>
</dbReference>
<dbReference type="PANTHER" id="PTHR47808:SF2">
    <property type="entry name" value="LEM DOMAIN-CONTAINING PROTEIN 2"/>
    <property type="match status" value="1"/>
</dbReference>
<evidence type="ECO:0000256" key="1">
    <source>
        <dbReference type="SAM" id="MobiDB-lite"/>
    </source>
</evidence>
<feature type="compositionally biased region" description="Low complexity" evidence="1">
    <location>
        <begin position="17"/>
        <end position="33"/>
    </location>
</feature>
<reference evidence="3" key="1">
    <citation type="journal article" date="2024" name="IScience">
        <title>Strigolactones Initiate the Formation of Haustorium-like Structures in Castilleja.</title>
        <authorList>
            <person name="Buerger M."/>
            <person name="Peterson D."/>
            <person name="Chory J."/>
        </authorList>
    </citation>
    <scope>NUCLEOTIDE SEQUENCE [LARGE SCALE GENOMIC DNA]</scope>
</reference>
<sequence length="250" mass="28464">MPRARGAYAGIIYCGQRSQSGGRGSLDSSSTESSVDDMLDLDEDLAIPPTPSDHGSPAPTAPMPSSLSSPNRIEVYILVDRVASDNKELATILREIHETKLHDNGWAYREIPDDHCKTWWHAFLRRLNWAQVHICEAYAQLSCTGTGKCWLSEGELLNNLNEYKTRDSDGMDEAVYMSAKQKALETIRSVLETRTDNHGVEEFKCPELLLYHYKPLSCIVRQWILQKLCYGTYMLKLVDYIKVYSFWDAY</sequence>
<evidence type="ECO:0000313" key="3">
    <source>
        <dbReference type="Proteomes" id="UP001632038"/>
    </source>
</evidence>
<proteinExistence type="predicted"/>
<accession>A0ABD3CB56</accession>
<dbReference type="EMBL" id="JAVIJP010000039">
    <property type="protein sequence ID" value="KAL3627088.1"/>
    <property type="molecule type" value="Genomic_DNA"/>
</dbReference>
<dbReference type="AlphaFoldDB" id="A0ABD3CB56"/>
<feature type="region of interest" description="Disordered" evidence="1">
    <location>
        <begin position="17"/>
        <end position="67"/>
    </location>
</feature>
<name>A0ABD3CB56_9LAMI</name>
<evidence type="ECO:0000313" key="2">
    <source>
        <dbReference type="EMBL" id="KAL3627088.1"/>
    </source>
</evidence>
<dbReference type="Proteomes" id="UP001632038">
    <property type="component" value="Unassembled WGS sequence"/>
</dbReference>
<feature type="compositionally biased region" description="Acidic residues" evidence="1">
    <location>
        <begin position="34"/>
        <end position="45"/>
    </location>
</feature>
<comment type="caution">
    <text evidence="2">The sequence shown here is derived from an EMBL/GenBank/DDBJ whole genome shotgun (WGS) entry which is preliminary data.</text>
</comment>
<keyword evidence="3" id="KW-1185">Reference proteome</keyword>
<organism evidence="2 3">
    <name type="scientific">Castilleja foliolosa</name>
    <dbReference type="NCBI Taxonomy" id="1961234"/>
    <lineage>
        <taxon>Eukaryota</taxon>
        <taxon>Viridiplantae</taxon>
        <taxon>Streptophyta</taxon>
        <taxon>Embryophyta</taxon>
        <taxon>Tracheophyta</taxon>
        <taxon>Spermatophyta</taxon>
        <taxon>Magnoliopsida</taxon>
        <taxon>eudicotyledons</taxon>
        <taxon>Gunneridae</taxon>
        <taxon>Pentapetalae</taxon>
        <taxon>asterids</taxon>
        <taxon>lamiids</taxon>
        <taxon>Lamiales</taxon>
        <taxon>Orobanchaceae</taxon>
        <taxon>Pedicularideae</taxon>
        <taxon>Castillejinae</taxon>
        <taxon>Castilleja</taxon>
    </lineage>
</organism>